<accession>A0A542EGW6</accession>
<name>A0A542EGW6_9MICO</name>
<keyword evidence="2" id="KW-1185">Reference proteome</keyword>
<protein>
    <submittedName>
        <fullName evidence="1">Uncharacterized protein</fullName>
    </submittedName>
</protein>
<dbReference type="Proteomes" id="UP000320806">
    <property type="component" value="Unassembled WGS sequence"/>
</dbReference>
<organism evidence="1 2">
    <name type="scientific">Yimella lutea</name>
    <dbReference type="NCBI Taxonomy" id="587872"/>
    <lineage>
        <taxon>Bacteria</taxon>
        <taxon>Bacillati</taxon>
        <taxon>Actinomycetota</taxon>
        <taxon>Actinomycetes</taxon>
        <taxon>Micrococcales</taxon>
        <taxon>Dermacoccaceae</taxon>
        <taxon>Yimella</taxon>
    </lineage>
</organism>
<evidence type="ECO:0000313" key="1">
    <source>
        <dbReference type="EMBL" id="TQJ14583.1"/>
    </source>
</evidence>
<proteinExistence type="predicted"/>
<dbReference type="AlphaFoldDB" id="A0A542EGW6"/>
<sequence>MSVIHSDSQLLDGVPAHQLCGEHLGLEAFVPRTDDHPTMMFGWQLITQITHRQGGKVSLCVADSGDVLHLLEPGDRIRIRVPLPKAA</sequence>
<gene>
    <name evidence="1" type="ORF">FB459_2051</name>
</gene>
<evidence type="ECO:0000313" key="2">
    <source>
        <dbReference type="Proteomes" id="UP000320806"/>
    </source>
</evidence>
<dbReference type="EMBL" id="VFMO01000001">
    <property type="protein sequence ID" value="TQJ14583.1"/>
    <property type="molecule type" value="Genomic_DNA"/>
</dbReference>
<reference evidence="1 2" key="1">
    <citation type="submission" date="2019-06" db="EMBL/GenBank/DDBJ databases">
        <title>Sequencing the genomes of 1000 actinobacteria strains.</title>
        <authorList>
            <person name="Klenk H.-P."/>
        </authorList>
    </citation>
    <scope>NUCLEOTIDE SEQUENCE [LARGE SCALE GENOMIC DNA]</scope>
    <source>
        <strain evidence="1 2">DSM 19828</strain>
    </source>
</reference>
<comment type="caution">
    <text evidence="1">The sequence shown here is derived from an EMBL/GenBank/DDBJ whole genome shotgun (WGS) entry which is preliminary data.</text>
</comment>
<dbReference type="RefSeq" id="WP_141928379.1">
    <property type="nucleotide sequence ID" value="NZ_BAABCI010000003.1"/>
</dbReference>